<evidence type="ECO:0000256" key="4">
    <source>
        <dbReference type="SAM" id="MobiDB-lite"/>
    </source>
</evidence>
<keyword evidence="3" id="KW-0539">Nucleus</keyword>
<feature type="region of interest" description="Disordered" evidence="4">
    <location>
        <begin position="300"/>
        <end position="319"/>
    </location>
</feature>
<feature type="compositionally biased region" description="Acidic residues" evidence="4">
    <location>
        <begin position="171"/>
        <end position="180"/>
    </location>
</feature>
<dbReference type="Gene3D" id="1.10.10.60">
    <property type="entry name" value="Homeodomain-like"/>
    <property type="match status" value="2"/>
</dbReference>
<feature type="compositionally biased region" description="Acidic residues" evidence="4">
    <location>
        <begin position="78"/>
        <end position="89"/>
    </location>
</feature>
<dbReference type="OrthoDB" id="39591at2759"/>
<feature type="domain" description="Myb-like" evidence="5">
    <location>
        <begin position="901"/>
        <end position="959"/>
    </location>
</feature>
<sequence length="1244" mass="136299">MPRLKSQTPPSPQLVANVESENENDNQVQNPEDEEQRSQVSGVDKTLNSTDNEIEDTQIPSIIKSEAVVEDTVYPDTTVEEEEDDDDIVDLVPSVNHIDNTTNDLNQNVNEDDTADRYINSEQSSPRPDDPKNISELDWTTIEKATVELQRNKSQEQTQHSPCEADTNNQEQEENDEDNDTSIFSEVNNIDAATVAAAAAAAAAASASVEKTPSAGGDQIGAEALLDLGKQNASYIEEDNDHDEEMTEDNKPIEDGDKPRENSADLVYSEDASTNSFRTIPLTDTSDSAYKQAYSHDDLVISGPSSKKQRRSNSSSSLSTPATAAATAAAAAVAAAAAAANSTVTSSSAPSQIEADLHELLTNPENTNWQRFYADSLGTTVDSAQDSLPMLVDNSTSIQATSASRPLSTSVSSPNIPGTLSSEPNLTASAPKKRGRKRKTPLPPLPAKNHAPSASTGNVDPALAQLDISAAAAAAAVQFAKEPTSHIQEAPFTKEQTVLLEDAMMHASAIVRTLGSGSQSIYDDSTRVMSEDEKPKRGTSKHPQSTTREQTTVNISVSNAPSSSSSSSSSSAQQTDADAQNTSAASNESNTGYIFDEALRISGQIKYRESTAEGDDRVANAFENEKLSGAPGADASTFYWTQQQQQQQNSYDDQSGTTTSTTITNTAIVEVQLSPVVRGRRRRGAQRSNGMTRDSAAAAAAAAAVVAASAADNEVVGSTSHGMLRQRRSKRLAENSGLTDGLSETIAKMEHDTQQSVPGSEIIGEQGSAVWRSQPIIPERGGNFSPHEMTQIDNFMSRYCVQNHMTREALCRRVWSNERKKDNFWDEVSVVLPHRSRASVYKHIRRAYHVFQARGKWTPQEEQLLAKLYEEKGAQWKVIGIEMCRMPEDCRDRWRNYVKCGSNRVQNKWSQLEEQRLREAVSQVMSQSTDTDINWTLVSEHMGGTRSRIQCRYKWNKIMKRATTAKIEAMMNDDKLSLLRYILENGYEDESQVDWEGFAAMDSRGFWSGKELQMAFDRLKYNTVDPVNRPFRSLVQDLFEDLAMQTESQKDGTSNGTSTAGRNSGVVIGVGNDNDRNNHHHHELSHELASPHHHQHGEDLSQVRSDTHNTDDMLASSLSASYMPMQLSETLNDSLLTSSSKAAEAAGLNNAYDINTAHNHHHLEKDADKDKRESLTETAMQEKSHTPGQEEQVTKHHDDYVDTGNDNADEDGSRRRAAQDDIPSQKDTEEDLMAVAAAAMQQSV</sequence>
<comment type="subcellular location">
    <subcellularLocation>
        <location evidence="1">Nucleus</location>
    </subcellularLocation>
</comment>
<dbReference type="InterPro" id="IPR009057">
    <property type="entry name" value="Homeodomain-like_sf"/>
</dbReference>
<feature type="domain" description="HTH myb-type" evidence="6">
    <location>
        <begin position="849"/>
        <end position="902"/>
    </location>
</feature>
<evidence type="ECO:0008006" key="9">
    <source>
        <dbReference type="Google" id="ProtNLM"/>
    </source>
</evidence>
<keyword evidence="2" id="KW-0238">DNA-binding</keyword>
<dbReference type="SMART" id="SM00717">
    <property type="entry name" value="SANT"/>
    <property type="match status" value="3"/>
</dbReference>
<feature type="compositionally biased region" description="Basic residues" evidence="4">
    <location>
        <begin position="431"/>
        <end position="440"/>
    </location>
</feature>
<dbReference type="InterPro" id="IPR001005">
    <property type="entry name" value="SANT/Myb"/>
</dbReference>
<evidence type="ECO:0000256" key="1">
    <source>
        <dbReference type="ARBA" id="ARBA00004123"/>
    </source>
</evidence>
<feature type="compositionally biased region" description="Basic and acidic residues" evidence="4">
    <location>
        <begin position="1211"/>
        <end position="1227"/>
    </location>
</feature>
<evidence type="ECO:0000313" key="7">
    <source>
        <dbReference type="EMBL" id="VVT47013.1"/>
    </source>
</evidence>
<feature type="region of interest" description="Disordered" evidence="4">
    <location>
        <begin position="1046"/>
        <end position="1105"/>
    </location>
</feature>
<dbReference type="InterPro" id="IPR017930">
    <property type="entry name" value="Myb_dom"/>
</dbReference>
<name>A0A5E8B856_9ASCO</name>
<dbReference type="CDD" id="cd00167">
    <property type="entry name" value="SANT"/>
    <property type="match status" value="2"/>
</dbReference>
<proteinExistence type="predicted"/>
<feature type="compositionally biased region" description="Polar residues" evidence="4">
    <location>
        <begin position="38"/>
        <end position="51"/>
    </location>
</feature>
<keyword evidence="8" id="KW-1185">Reference proteome</keyword>
<dbReference type="SUPFAM" id="SSF46689">
    <property type="entry name" value="Homeodomain-like"/>
    <property type="match status" value="2"/>
</dbReference>
<dbReference type="PANTHER" id="PTHR46380">
    <property type="entry name" value="CYCLIN-D-BINDING MYB-LIKE TRANSCRIPTION FACTOR 1"/>
    <property type="match status" value="1"/>
</dbReference>
<accession>A0A5E8B856</accession>
<dbReference type="PANTHER" id="PTHR46380:SF2">
    <property type="entry name" value="CYCLIN-D-BINDING MYB-LIKE TRANSCRIPTION FACTOR 1"/>
    <property type="match status" value="1"/>
</dbReference>
<feature type="compositionally biased region" description="Polar residues" evidence="4">
    <location>
        <begin position="1046"/>
        <end position="1062"/>
    </location>
</feature>
<feature type="region of interest" description="Disordered" evidence="4">
    <location>
        <begin position="237"/>
        <end position="262"/>
    </location>
</feature>
<gene>
    <name evidence="7" type="ORF">SAPINGB_P001500</name>
</gene>
<dbReference type="InterPro" id="IPR051651">
    <property type="entry name" value="DMTF1_DNA-bind_reg"/>
</dbReference>
<feature type="compositionally biased region" description="Polar residues" evidence="4">
    <location>
        <begin position="541"/>
        <end position="557"/>
    </location>
</feature>
<dbReference type="PROSITE" id="PS50090">
    <property type="entry name" value="MYB_LIKE"/>
    <property type="match status" value="2"/>
</dbReference>
<evidence type="ECO:0000259" key="5">
    <source>
        <dbReference type="PROSITE" id="PS50090"/>
    </source>
</evidence>
<feature type="region of interest" description="Disordered" evidence="4">
    <location>
        <begin position="518"/>
        <end position="588"/>
    </location>
</feature>
<reference evidence="7 8" key="1">
    <citation type="submission" date="2019-09" db="EMBL/GenBank/DDBJ databases">
        <authorList>
            <person name="Brejova B."/>
        </authorList>
    </citation>
    <scope>NUCLEOTIDE SEQUENCE [LARGE SCALE GENOMIC DNA]</scope>
</reference>
<dbReference type="RefSeq" id="XP_031852112.1">
    <property type="nucleotide sequence ID" value="XM_031996221.1"/>
</dbReference>
<feature type="compositionally biased region" description="Basic and acidic residues" evidence="4">
    <location>
        <begin position="524"/>
        <end position="536"/>
    </location>
</feature>
<feature type="domain" description="Myb-like" evidence="5">
    <location>
        <begin position="854"/>
        <end position="898"/>
    </location>
</feature>
<feature type="region of interest" description="Disordered" evidence="4">
    <location>
        <begin position="76"/>
        <end position="181"/>
    </location>
</feature>
<feature type="compositionally biased region" description="Low complexity" evidence="4">
    <location>
        <begin position="558"/>
        <end position="587"/>
    </location>
</feature>
<organism evidence="7 8">
    <name type="scientific">Magnusiomyces paraingens</name>
    <dbReference type="NCBI Taxonomy" id="2606893"/>
    <lineage>
        <taxon>Eukaryota</taxon>
        <taxon>Fungi</taxon>
        <taxon>Dikarya</taxon>
        <taxon>Ascomycota</taxon>
        <taxon>Saccharomycotina</taxon>
        <taxon>Dipodascomycetes</taxon>
        <taxon>Dipodascales</taxon>
        <taxon>Dipodascaceae</taxon>
        <taxon>Magnusiomyces</taxon>
    </lineage>
</organism>
<evidence type="ECO:0000256" key="2">
    <source>
        <dbReference type="ARBA" id="ARBA00023125"/>
    </source>
</evidence>
<dbReference type="EMBL" id="CABVLU010000001">
    <property type="protein sequence ID" value="VVT47013.1"/>
    <property type="molecule type" value="Genomic_DNA"/>
</dbReference>
<dbReference type="Pfam" id="PF13921">
    <property type="entry name" value="Myb_DNA-bind_6"/>
    <property type="match status" value="1"/>
</dbReference>
<dbReference type="Proteomes" id="UP000398389">
    <property type="component" value="Unassembled WGS sequence"/>
</dbReference>
<dbReference type="GeneID" id="43580321"/>
<feature type="domain" description="HTH myb-type" evidence="6">
    <location>
        <begin position="908"/>
        <end position="963"/>
    </location>
</feature>
<feature type="compositionally biased region" description="Basic and acidic residues" evidence="4">
    <location>
        <begin position="1084"/>
        <end position="1105"/>
    </location>
</feature>
<evidence type="ECO:0000259" key="6">
    <source>
        <dbReference type="PROSITE" id="PS51294"/>
    </source>
</evidence>
<dbReference type="GO" id="GO:0003700">
    <property type="term" value="F:DNA-binding transcription factor activity"/>
    <property type="evidence" value="ECO:0007669"/>
    <property type="project" value="TreeGrafter"/>
</dbReference>
<feature type="region of interest" description="Disordered" evidence="4">
    <location>
        <begin position="1"/>
        <end position="63"/>
    </location>
</feature>
<feature type="compositionally biased region" description="Basic and acidic residues" evidence="4">
    <location>
        <begin position="1163"/>
        <end position="1185"/>
    </location>
</feature>
<feature type="compositionally biased region" description="Acidic residues" evidence="4">
    <location>
        <begin position="237"/>
        <end position="247"/>
    </location>
</feature>
<feature type="compositionally biased region" description="Polar residues" evidence="4">
    <location>
        <begin position="397"/>
        <end position="428"/>
    </location>
</feature>
<feature type="region of interest" description="Disordered" evidence="4">
    <location>
        <begin position="1157"/>
        <end position="1230"/>
    </location>
</feature>
<feature type="region of interest" description="Disordered" evidence="4">
    <location>
        <begin position="397"/>
        <end position="458"/>
    </location>
</feature>
<protein>
    <recommendedName>
        <fullName evidence="9">DNA-binding protein REB1</fullName>
    </recommendedName>
</protein>
<dbReference type="GO" id="GO:0005634">
    <property type="term" value="C:nucleus"/>
    <property type="evidence" value="ECO:0007669"/>
    <property type="project" value="UniProtKB-SubCell"/>
</dbReference>
<feature type="compositionally biased region" description="Polar residues" evidence="4">
    <location>
        <begin position="97"/>
        <end position="109"/>
    </location>
</feature>
<dbReference type="PROSITE" id="PS51294">
    <property type="entry name" value="HTH_MYB"/>
    <property type="match status" value="2"/>
</dbReference>
<dbReference type="AlphaFoldDB" id="A0A5E8B856"/>
<evidence type="ECO:0000256" key="3">
    <source>
        <dbReference type="ARBA" id="ARBA00023242"/>
    </source>
</evidence>
<feature type="compositionally biased region" description="Basic and acidic residues" evidence="4">
    <location>
        <begin position="248"/>
        <end position="262"/>
    </location>
</feature>
<dbReference type="GO" id="GO:0000976">
    <property type="term" value="F:transcription cis-regulatory region binding"/>
    <property type="evidence" value="ECO:0007669"/>
    <property type="project" value="TreeGrafter"/>
</dbReference>
<evidence type="ECO:0000313" key="8">
    <source>
        <dbReference type="Proteomes" id="UP000398389"/>
    </source>
</evidence>